<name>A0A2V5JX31_9BACL</name>
<dbReference type="AlphaFoldDB" id="A0A2V5JX31"/>
<gene>
    <name evidence="4" type="ORF">DLM86_25560</name>
</gene>
<keyword evidence="2" id="KW-1133">Transmembrane helix</keyword>
<keyword evidence="3" id="KW-0732">Signal</keyword>
<keyword evidence="5" id="KW-1185">Reference proteome</keyword>
<proteinExistence type="predicted"/>
<protein>
    <recommendedName>
        <fullName evidence="6">Preprotein translocase subunit Tim44</fullName>
    </recommendedName>
</protein>
<evidence type="ECO:0000256" key="2">
    <source>
        <dbReference type="SAM" id="Phobius"/>
    </source>
</evidence>
<feature type="region of interest" description="Disordered" evidence="1">
    <location>
        <begin position="27"/>
        <end position="90"/>
    </location>
</feature>
<evidence type="ECO:0000313" key="4">
    <source>
        <dbReference type="EMBL" id="PYI51389.1"/>
    </source>
</evidence>
<dbReference type="Proteomes" id="UP000247476">
    <property type="component" value="Unassembled WGS sequence"/>
</dbReference>
<evidence type="ECO:0000256" key="1">
    <source>
        <dbReference type="SAM" id="MobiDB-lite"/>
    </source>
</evidence>
<dbReference type="PROSITE" id="PS51257">
    <property type="entry name" value="PROKAR_LIPOPROTEIN"/>
    <property type="match status" value="1"/>
</dbReference>
<evidence type="ECO:0000256" key="3">
    <source>
        <dbReference type="SAM" id="SignalP"/>
    </source>
</evidence>
<organism evidence="4 5">
    <name type="scientific">Paenibacillus flagellatus</name>
    <dbReference type="NCBI Taxonomy" id="2211139"/>
    <lineage>
        <taxon>Bacteria</taxon>
        <taxon>Bacillati</taxon>
        <taxon>Bacillota</taxon>
        <taxon>Bacilli</taxon>
        <taxon>Bacillales</taxon>
        <taxon>Paenibacillaceae</taxon>
        <taxon>Paenibacillus</taxon>
    </lineage>
</organism>
<sequence>MKRLLTALLAATLLFGCSTPIVRGETADAVQEEGDESGTLHPLKRGSYRSPPRTYNPGAGAGTGNVNRTTPARPDNAARTPTAPRTTPAPRTGFGGFLGGMFGGLALGTILGSLFNPFAGFSLGFPVLSLFSFVIWIAVILVIVRLFRRRRPH</sequence>
<accession>A0A2V5JX31</accession>
<feature type="transmembrane region" description="Helical" evidence="2">
    <location>
        <begin position="127"/>
        <end position="147"/>
    </location>
</feature>
<dbReference type="EMBL" id="QJVJ01000013">
    <property type="protein sequence ID" value="PYI51389.1"/>
    <property type="molecule type" value="Genomic_DNA"/>
</dbReference>
<reference evidence="4 5" key="1">
    <citation type="submission" date="2018-05" db="EMBL/GenBank/DDBJ databases">
        <title>Paenibacillus flagellatus sp. nov., isolated from selenium mineral soil.</title>
        <authorList>
            <person name="Dai X."/>
        </authorList>
    </citation>
    <scope>NUCLEOTIDE SEQUENCE [LARGE SCALE GENOMIC DNA]</scope>
    <source>
        <strain evidence="4 5">DXL2</strain>
    </source>
</reference>
<keyword evidence="2" id="KW-0812">Transmembrane</keyword>
<keyword evidence="2" id="KW-0472">Membrane</keyword>
<comment type="caution">
    <text evidence="4">The sequence shown here is derived from an EMBL/GenBank/DDBJ whole genome shotgun (WGS) entry which is preliminary data.</text>
</comment>
<feature type="chain" id="PRO_5038929090" description="Preprotein translocase subunit Tim44" evidence="3">
    <location>
        <begin position="24"/>
        <end position="153"/>
    </location>
</feature>
<evidence type="ECO:0000313" key="5">
    <source>
        <dbReference type="Proteomes" id="UP000247476"/>
    </source>
</evidence>
<feature type="signal peptide" evidence="3">
    <location>
        <begin position="1"/>
        <end position="23"/>
    </location>
</feature>
<evidence type="ECO:0008006" key="6">
    <source>
        <dbReference type="Google" id="ProtNLM"/>
    </source>
</evidence>
<dbReference type="RefSeq" id="WP_110842902.1">
    <property type="nucleotide sequence ID" value="NZ_QJVJ01000013.1"/>
</dbReference>
<feature type="compositionally biased region" description="Low complexity" evidence="1">
    <location>
        <begin position="68"/>
        <end position="90"/>
    </location>
</feature>
<dbReference type="OrthoDB" id="2664762at2"/>
<feature type="transmembrane region" description="Helical" evidence="2">
    <location>
        <begin position="94"/>
        <end position="115"/>
    </location>
</feature>